<keyword evidence="2" id="KW-1185">Reference proteome</keyword>
<gene>
    <name evidence="1" type="ORF">BHV28_09390</name>
</gene>
<proteinExistence type="predicted"/>
<organism evidence="1 2">
    <name type="scientific">Candidatus Tokpelaia hoelldobleri</name>
    <dbReference type="NCBI Taxonomy" id="1902579"/>
    <lineage>
        <taxon>Bacteria</taxon>
        <taxon>Pseudomonadati</taxon>
        <taxon>Pseudomonadota</taxon>
        <taxon>Alphaproteobacteria</taxon>
        <taxon>Hyphomicrobiales</taxon>
        <taxon>Candidatus Tokpelaia</taxon>
    </lineage>
</organism>
<dbReference type="Proteomes" id="UP000188912">
    <property type="component" value="Chromosome"/>
</dbReference>
<sequence length="38" mass="4693">MEKGKYFIEKNRHYHVFDVFKCDALLKYQQGIGFVRRQ</sequence>
<dbReference type="AlphaFoldDB" id="A0A1U9JUS5"/>
<reference evidence="1 2" key="2">
    <citation type="journal article" date="2016" name="Sci. Rep.">
        <title>The genome of Rhizobiales bacteria in predatory ants reveals urease gene functions but no genes for nitrogen fixation.</title>
        <authorList>
            <person name="Neuvonen M.M."/>
            <person name="Tamarit D."/>
            <person name="Naslund K."/>
            <person name="Liebig J."/>
            <person name="Feldhaar H."/>
            <person name="Moran N.A."/>
            <person name="Guy L."/>
            <person name="Andersson S.G."/>
        </authorList>
    </citation>
    <scope>NUCLEOTIDE SEQUENCE [LARGE SCALE GENOMIC DNA]</scope>
    <source>
        <strain evidence="1 2">Hsal</strain>
    </source>
</reference>
<dbReference type="STRING" id="1902579.BHV28_09390"/>
<evidence type="ECO:0000313" key="1">
    <source>
        <dbReference type="EMBL" id="AQS41635.1"/>
    </source>
</evidence>
<dbReference type="KEGG" id="thd:BHV28_09390"/>
<accession>A0A1U9JUS5</accession>
<dbReference type="EMBL" id="CP017315">
    <property type="protein sequence ID" value="AQS41635.1"/>
    <property type="molecule type" value="Genomic_DNA"/>
</dbReference>
<evidence type="ECO:0000313" key="2">
    <source>
        <dbReference type="Proteomes" id="UP000188912"/>
    </source>
</evidence>
<reference evidence="1 2" key="1">
    <citation type="journal article" date="2010" name="Science">
        <title>Genomic comparison of the ants Camponotus floridanus and Harpegnathos saltator.</title>
        <authorList>
            <person name="Bonasio R."/>
            <person name="Zhang G."/>
            <person name="Ye C."/>
            <person name="Mutti N.S."/>
            <person name="Fang X."/>
            <person name="Qin N."/>
            <person name="Donahue G."/>
            <person name="Yang P."/>
            <person name="Li Q."/>
            <person name="Li C."/>
            <person name="Zhang P."/>
            <person name="Huang Z."/>
            <person name="Berger S.L."/>
            <person name="Reinberg D."/>
            <person name="Wang J."/>
            <person name="Liebig J."/>
        </authorList>
    </citation>
    <scope>NUCLEOTIDE SEQUENCE [LARGE SCALE GENOMIC DNA]</scope>
    <source>
        <strain evidence="1 2">Hsal</strain>
    </source>
</reference>
<protein>
    <submittedName>
        <fullName evidence="1">Uncharacterized protein</fullName>
    </submittedName>
</protein>
<name>A0A1U9JUS5_9HYPH</name>